<dbReference type="AlphaFoldDB" id="A0AAU7CJI9"/>
<dbReference type="Gene3D" id="3.20.20.100">
    <property type="entry name" value="NADP-dependent oxidoreductase domain"/>
    <property type="match status" value="1"/>
</dbReference>
<dbReference type="PANTHER" id="PTHR43827:SF8">
    <property type="entry name" value="ALDO_KETO REDUCTASE FAMILY PROTEIN"/>
    <property type="match status" value="1"/>
</dbReference>
<dbReference type="InterPro" id="IPR023210">
    <property type="entry name" value="NADP_OxRdtase_dom"/>
</dbReference>
<dbReference type="Pfam" id="PF00248">
    <property type="entry name" value="Aldo_ket_red"/>
    <property type="match status" value="1"/>
</dbReference>
<feature type="domain" description="NADP-dependent oxidoreductase" evidence="1">
    <location>
        <begin position="22"/>
        <end position="280"/>
    </location>
</feature>
<dbReference type="InterPro" id="IPR020471">
    <property type="entry name" value="AKR"/>
</dbReference>
<dbReference type="CDD" id="cd19071">
    <property type="entry name" value="AKR_AKR1-5-like"/>
    <property type="match status" value="1"/>
</dbReference>
<evidence type="ECO:0000313" key="2">
    <source>
        <dbReference type="EMBL" id="XBH05569.1"/>
    </source>
</evidence>
<dbReference type="EMBL" id="CP155447">
    <property type="protein sequence ID" value="XBH05569.1"/>
    <property type="molecule type" value="Genomic_DNA"/>
</dbReference>
<name>A0AAU7CJI9_9BACT</name>
<dbReference type="PRINTS" id="PR00069">
    <property type="entry name" value="ALDKETRDTASE"/>
</dbReference>
<sequence length="283" mass="31788">MSDRTMSIEGIQVPRFLYGTAWKENETQRLTALALELGFRGIDTANQRRHYHEAAVGQAIAVAVATGPLRRDDLFLQTKFTFRDGQDHRLPYDPDAPIPLQVEQSFASSLEHLGVAVIDSYLLHGPTQRVGLVPADWAAWRAMEAIQESGRARLLGVSNVTLEQLQDLCRGARVRPRFVQNRCYAARRWDRPIRDFCAANALVYQGFSLLTANREALAHPELARIAKRHGRAVSQIVFRFALDVGMMVLTGTTDADHMRAALEVLDFQLEPKEVARIEGLVMQ</sequence>
<dbReference type="GO" id="GO:0016491">
    <property type="term" value="F:oxidoreductase activity"/>
    <property type="evidence" value="ECO:0007669"/>
    <property type="project" value="InterPro"/>
</dbReference>
<organism evidence="2">
    <name type="scientific">Singulisphaera sp. Ch08</name>
    <dbReference type="NCBI Taxonomy" id="3120278"/>
    <lineage>
        <taxon>Bacteria</taxon>
        <taxon>Pseudomonadati</taxon>
        <taxon>Planctomycetota</taxon>
        <taxon>Planctomycetia</taxon>
        <taxon>Isosphaerales</taxon>
        <taxon>Isosphaeraceae</taxon>
        <taxon>Singulisphaera</taxon>
    </lineage>
</organism>
<dbReference type="PANTHER" id="PTHR43827">
    <property type="entry name" value="2,5-DIKETO-D-GLUCONIC ACID REDUCTASE"/>
    <property type="match status" value="1"/>
</dbReference>
<reference evidence="2" key="1">
    <citation type="submission" date="2024-05" db="EMBL/GenBank/DDBJ databases">
        <title>Planctomycetes of the genus Singulisphaera possess chitinolytic capabilities.</title>
        <authorList>
            <person name="Ivanova A."/>
        </authorList>
    </citation>
    <scope>NUCLEOTIDE SEQUENCE</scope>
    <source>
        <strain evidence="2">Ch08T</strain>
    </source>
</reference>
<accession>A0AAU7CJI9</accession>
<gene>
    <name evidence="2" type="ORF">V5E97_05990</name>
</gene>
<dbReference type="RefSeq" id="WP_406698396.1">
    <property type="nucleotide sequence ID" value="NZ_CP155447.1"/>
</dbReference>
<dbReference type="InterPro" id="IPR036812">
    <property type="entry name" value="NAD(P)_OxRdtase_dom_sf"/>
</dbReference>
<evidence type="ECO:0000259" key="1">
    <source>
        <dbReference type="Pfam" id="PF00248"/>
    </source>
</evidence>
<dbReference type="SUPFAM" id="SSF51430">
    <property type="entry name" value="NAD(P)-linked oxidoreductase"/>
    <property type="match status" value="1"/>
</dbReference>
<protein>
    <submittedName>
        <fullName evidence="2">Aldo/keto reductase</fullName>
    </submittedName>
</protein>
<proteinExistence type="predicted"/>